<keyword evidence="2" id="KW-1133">Transmembrane helix</keyword>
<keyword evidence="3" id="KW-1185">Reference proteome</keyword>
<accession>A0A8B8CBN8</accession>
<organism evidence="3 4">
    <name type="scientific">Crassostrea virginica</name>
    <name type="common">Eastern oyster</name>
    <dbReference type="NCBI Taxonomy" id="6565"/>
    <lineage>
        <taxon>Eukaryota</taxon>
        <taxon>Metazoa</taxon>
        <taxon>Spiralia</taxon>
        <taxon>Lophotrochozoa</taxon>
        <taxon>Mollusca</taxon>
        <taxon>Bivalvia</taxon>
        <taxon>Autobranchia</taxon>
        <taxon>Pteriomorphia</taxon>
        <taxon>Ostreida</taxon>
        <taxon>Ostreoidea</taxon>
        <taxon>Ostreidae</taxon>
        <taxon>Crassostrea</taxon>
    </lineage>
</organism>
<feature type="compositionally biased region" description="Polar residues" evidence="1">
    <location>
        <begin position="227"/>
        <end position="236"/>
    </location>
</feature>
<keyword evidence="2" id="KW-0472">Membrane</keyword>
<reference evidence="4" key="1">
    <citation type="submission" date="2025-08" db="UniProtKB">
        <authorList>
            <consortium name="RefSeq"/>
        </authorList>
    </citation>
    <scope>IDENTIFICATION</scope>
    <source>
        <tissue evidence="4">Whole sample</tissue>
    </source>
</reference>
<evidence type="ECO:0000313" key="3">
    <source>
        <dbReference type="Proteomes" id="UP000694844"/>
    </source>
</evidence>
<evidence type="ECO:0000256" key="2">
    <source>
        <dbReference type="SAM" id="Phobius"/>
    </source>
</evidence>
<dbReference type="OrthoDB" id="6144685at2759"/>
<protein>
    <submittedName>
        <fullName evidence="4">Uncharacterized protein LOC111118149</fullName>
    </submittedName>
</protein>
<keyword evidence="2" id="KW-0812">Transmembrane</keyword>
<evidence type="ECO:0000313" key="4">
    <source>
        <dbReference type="RefSeq" id="XP_022313177.1"/>
    </source>
</evidence>
<evidence type="ECO:0000256" key="1">
    <source>
        <dbReference type="SAM" id="MobiDB-lite"/>
    </source>
</evidence>
<proteinExistence type="predicted"/>
<feature type="compositionally biased region" description="Basic and acidic residues" evidence="1">
    <location>
        <begin position="237"/>
        <end position="250"/>
    </location>
</feature>
<dbReference type="GeneID" id="111118149"/>
<feature type="compositionally biased region" description="Polar residues" evidence="1">
    <location>
        <begin position="255"/>
        <end position="280"/>
    </location>
</feature>
<dbReference type="Proteomes" id="UP000694844">
    <property type="component" value="Chromosome 2"/>
</dbReference>
<dbReference type="KEGG" id="cvn:111118149"/>
<gene>
    <name evidence="4" type="primary">LOC111118149</name>
</gene>
<name>A0A8B8CBN8_CRAVI</name>
<feature type="region of interest" description="Disordered" evidence="1">
    <location>
        <begin position="218"/>
        <end position="300"/>
    </location>
</feature>
<feature type="transmembrane region" description="Helical" evidence="2">
    <location>
        <begin position="160"/>
        <end position="182"/>
    </location>
</feature>
<sequence length="300" mass="33148">MAWPGVLKVAFVLTLLALFFEVVGYLLPWWFVGPHFHLGVFYGLVCYPGDISGGNCTVFSYDIIKTKDGSASPIVESIFFLIIQTITSVAVGLTLLASLILIIGACGNVKSKCPYVLAAIFQFFGALIAGLTAGAFAYVYVVVVVASSAHVAIDGKVFPYSILSFGLGGFILFIAFICLAIATCTWRNMDDDDYDDDMSPPYPMNDFSKSGYGNQAYTSDSRRNDYATPSNPQKNSYDSRYDYPRNDYNKPKNGYSGSRNDYSGSRNDYSGSKNGYTSKQEYPYKNDNMYRPYSNSSARY</sequence>
<feature type="transmembrane region" description="Helical" evidence="2">
    <location>
        <begin position="78"/>
        <end position="103"/>
    </location>
</feature>
<dbReference type="AlphaFoldDB" id="A0A8B8CBN8"/>
<dbReference type="RefSeq" id="XP_022313177.1">
    <property type="nucleotide sequence ID" value="XM_022457469.1"/>
</dbReference>
<feature type="transmembrane region" description="Helical" evidence="2">
    <location>
        <begin position="115"/>
        <end position="140"/>
    </location>
</feature>